<evidence type="ECO:0000256" key="1">
    <source>
        <dbReference type="SAM" id="Phobius"/>
    </source>
</evidence>
<keyword evidence="1" id="KW-0472">Membrane</keyword>
<gene>
    <name evidence="2" type="ORF">EKO23_00735</name>
</gene>
<feature type="transmembrane region" description="Helical" evidence="1">
    <location>
        <begin position="69"/>
        <end position="87"/>
    </location>
</feature>
<keyword evidence="3" id="KW-1185">Reference proteome</keyword>
<name>A0A4Q4ZKT6_9ACTN</name>
<proteinExistence type="predicted"/>
<evidence type="ECO:0000313" key="2">
    <source>
        <dbReference type="EMBL" id="RYP88992.1"/>
    </source>
</evidence>
<evidence type="ECO:0000313" key="3">
    <source>
        <dbReference type="Proteomes" id="UP000295198"/>
    </source>
</evidence>
<feature type="transmembrane region" description="Helical" evidence="1">
    <location>
        <begin position="6"/>
        <end position="25"/>
    </location>
</feature>
<keyword evidence="1" id="KW-1133">Transmembrane helix</keyword>
<dbReference type="OrthoDB" id="3867595at2"/>
<organism evidence="2 3">
    <name type="scientific">Nocardioides guangzhouensis</name>
    <dbReference type="NCBI Taxonomy" id="2497878"/>
    <lineage>
        <taxon>Bacteria</taxon>
        <taxon>Bacillati</taxon>
        <taxon>Actinomycetota</taxon>
        <taxon>Actinomycetes</taxon>
        <taxon>Propionibacteriales</taxon>
        <taxon>Nocardioidaceae</taxon>
        <taxon>Nocardioides</taxon>
    </lineage>
</organism>
<dbReference type="Proteomes" id="UP000295198">
    <property type="component" value="Unassembled WGS sequence"/>
</dbReference>
<feature type="transmembrane region" description="Helical" evidence="1">
    <location>
        <begin position="32"/>
        <end position="49"/>
    </location>
</feature>
<accession>A0A4Q4ZKT6</accession>
<reference evidence="2 3" key="1">
    <citation type="submission" date="2019-01" db="EMBL/GenBank/DDBJ databases">
        <title>Nocardioides guangzhouensis sp. nov., an actinobacterium isolated from soil.</title>
        <authorList>
            <person name="Fu Y."/>
            <person name="Cai Y."/>
            <person name="Lin Z."/>
            <person name="Chen P."/>
        </authorList>
    </citation>
    <scope>NUCLEOTIDE SEQUENCE [LARGE SCALE GENOMIC DNA]</scope>
    <source>
        <strain evidence="2 3">130</strain>
    </source>
</reference>
<dbReference type="RefSeq" id="WP_134713053.1">
    <property type="nucleotide sequence ID" value="NZ_SDKM01000001.1"/>
</dbReference>
<keyword evidence="1" id="KW-0812">Transmembrane</keyword>
<protein>
    <submittedName>
        <fullName evidence="2">Uncharacterized protein</fullName>
    </submittedName>
</protein>
<dbReference type="EMBL" id="SDKM01000001">
    <property type="protein sequence ID" value="RYP88992.1"/>
    <property type="molecule type" value="Genomic_DNA"/>
</dbReference>
<comment type="caution">
    <text evidence="2">The sequence shown here is derived from an EMBL/GenBank/DDBJ whole genome shotgun (WGS) entry which is preliminary data.</text>
</comment>
<sequence length="88" mass="9501">MATYSWVNGRVAVLLGVVTAALAALNAVQQDWLPAIGFGCFAVAMALQALDDLRWHGRHEPWSGRARQWFGATTVLVALLILGELLLA</sequence>
<dbReference type="AlphaFoldDB" id="A0A4Q4ZKT6"/>